<keyword evidence="6 13" id="KW-0812">Transmembrane</keyword>
<keyword evidence="11" id="KW-0408">Iron</keyword>
<protein>
    <recommendedName>
        <fullName evidence="16">Alternative oxidase</fullName>
    </recommendedName>
</protein>
<evidence type="ECO:0000256" key="13">
    <source>
        <dbReference type="SAM" id="Phobius"/>
    </source>
</evidence>
<comment type="subcellular location">
    <subcellularLocation>
        <location evidence="2">Membrane</location>
    </subcellularLocation>
</comment>
<dbReference type="Pfam" id="PF01786">
    <property type="entry name" value="AOX"/>
    <property type="match status" value="1"/>
</dbReference>
<dbReference type="InterPro" id="IPR002680">
    <property type="entry name" value="AOX"/>
</dbReference>
<feature type="transmembrane region" description="Helical" evidence="13">
    <location>
        <begin position="146"/>
        <end position="167"/>
    </location>
</feature>
<dbReference type="PANTHER" id="PTHR31803:SF3">
    <property type="entry name" value="ALTERNATIVE OXIDASE"/>
    <property type="match status" value="1"/>
</dbReference>
<keyword evidence="12 13" id="KW-0472">Membrane</keyword>
<evidence type="ECO:0000256" key="6">
    <source>
        <dbReference type="ARBA" id="ARBA00022692"/>
    </source>
</evidence>
<keyword evidence="9 13" id="KW-1133">Transmembrane helix</keyword>
<organism evidence="14 15">
    <name type="scientific">Porites lobata</name>
    <dbReference type="NCBI Taxonomy" id="104759"/>
    <lineage>
        <taxon>Eukaryota</taxon>
        <taxon>Metazoa</taxon>
        <taxon>Cnidaria</taxon>
        <taxon>Anthozoa</taxon>
        <taxon>Hexacorallia</taxon>
        <taxon>Scleractinia</taxon>
        <taxon>Fungiina</taxon>
        <taxon>Poritidae</taxon>
        <taxon>Porites</taxon>
    </lineage>
</organism>
<evidence type="ECO:0000313" key="15">
    <source>
        <dbReference type="Proteomes" id="UP001159405"/>
    </source>
</evidence>
<sequence length="326" mass="37094">MFSTKSTRLASSLVGTVLRSSGSRCIILQRFGIRTENGGQLVAALRKSTVCLLSTSAVHTEKQLPHFKEREQIKEAEGDDDRTLGNEVYRMPHPIWSEDDLHSVKITHEDPVTKVDKLAYGSVQFLRIAFDIISLYKVGKMTENKWLNRIIMLETVAGVPGMIAAMARHFHSLRKLTRDHGWIHTLLEEAENERMHLMTALELKEPGILFRGVILLAQGLFVNCFFIAYMLSPRFCHRFVGYLEEEAVKTYTYCLKCIDDGTLPIWKTKPAPPLAINYWKLKEGAVMRDAILAIRADEAHHRVVNHTLSSMHLNEKNPFSPGQKKL</sequence>
<evidence type="ECO:0000256" key="11">
    <source>
        <dbReference type="ARBA" id="ARBA00023004"/>
    </source>
</evidence>
<feature type="transmembrane region" description="Helical" evidence="13">
    <location>
        <begin position="208"/>
        <end position="231"/>
    </location>
</feature>
<evidence type="ECO:0000256" key="5">
    <source>
        <dbReference type="ARBA" id="ARBA00022660"/>
    </source>
</evidence>
<dbReference type="CDD" id="cd01053">
    <property type="entry name" value="AOX"/>
    <property type="match status" value="1"/>
</dbReference>
<keyword evidence="7" id="KW-0479">Metal-binding</keyword>
<dbReference type="EMBL" id="CALNXK010000076">
    <property type="protein sequence ID" value="CAH3145692.1"/>
    <property type="molecule type" value="Genomic_DNA"/>
</dbReference>
<evidence type="ECO:0000256" key="1">
    <source>
        <dbReference type="ARBA" id="ARBA00001962"/>
    </source>
</evidence>
<dbReference type="Proteomes" id="UP001159405">
    <property type="component" value="Unassembled WGS sequence"/>
</dbReference>
<evidence type="ECO:0000256" key="2">
    <source>
        <dbReference type="ARBA" id="ARBA00004370"/>
    </source>
</evidence>
<dbReference type="Gene3D" id="1.20.1260.140">
    <property type="entry name" value="Alternative oxidase"/>
    <property type="match status" value="1"/>
</dbReference>
<reference evidence="14 15" key="1">
    <citation type="submission" date="2022-05" db="EMBL/GenBank/DDBJ databases">
        <authorList>
            <consortium name="Genoscope - CEA"/>
            <person name="William W."/>
        </authorList>
    </citation>
    <scope>NUCLEOTIDE SEQUENCE [LARGE SCALE GENOMIC DNA]</scope>
</reference>
<evidence type="ECO:0000313" key="14">
    <source>
        <dbReference type="EMBL" id="CAH3145692.1"/>
    </source>
</evidence>
<keyword evidence="4" id="KW-0813">Transport</keyword>
<dbReference type="InterPro" id="IPR038659">
    <property type="entry name" value="AOX_sf"/>
</dbReference>
<comment type="cofactor">
    <cofactor evidence="1">
        <name>Fe cation</name>
        <dbReference type="ChEBI" id="CHEBI:24875"/>
    </cofactor>
</comment>
<comment type="similarity">
    <text evidence="3">Belongs to the alternative oxidase family.</text>
</comment>
<keyword evidence="5" id="KW-0679">Respiratory chain</keyword>
<evidence type="ECO:0000256" key="8">
    <source>
        <dbReference type="ARBA" id="ARBA00022982"/>
    </source>
</evidence>
<comment type="caution">
    <text evidence="14">The sequence shown here is derived from an EMBL/GenBank/DDBJ whole genome shotgun (WGS) entry which is preliminary data.</text>
</comment>
<evidence type="ECO:0000256" key="12">
    <source>
        <dbReference type="ARBA" id="ARBA00023136"/>
    </source>
</evidence>
<evidence type="ECO:0000256" key="4">
    <source>
        <dbReference type="ARBA" id="ARBA00022448"/>
    </source>
</evidence>
<evidence type="ECO:0000256" key="10">
    <source>
        <dbReference type="ARBA" id="ARBA00023002"/>
    </source>
</evidence>
<gene>
    <name evidence="14" type="ORF">PLOB_00044646</name>
</gene>
<evidence type="ECO:0008006" key="16">
    <source>
        <dbReference type="Google" id="ProtNLM"/>
    </source>
</evidence>
<keyword evidence="10" id="KW-0560">Oxidoreductase</keyword>
<dbReference type="PIRSF" id="PIRSF005229">
    <property type="entry name" value="AOX"/>
    <property type="match status" value="1"/>
</dbReference>
<evidence type="ECO:0000256" key="7">
    <source>
        <dbReference type="ARBA" id="ARBA00022723"/>
    </source>
</evidence>
<accession>A0ABN8PKC7</accession>
<proteinExistence type="inferred from homology"/>
<name>A0ABN8PKC7_9CNID</name>
<evidence type="ECO:0000256" key="3">
    <source>
        <dbReference type="ARBA" id="ARBA00008388"/>
    </source>
</evidence>
<dbReference type="PANTHER" id="PTHR31803">
    <property type="entry name" value="ALTERNATIVE OXIDASE"/>
    <property type="match status" value="1"/>
</dbReference>
<evidence type="ECO:0000256" key="9">
    <source>
        <dbReference type="ARBA" id="ARBA00022989"/>
    </source>
</evidence>
<keyword evidence="15" id="KW-1185">Reference proteome</keyword>
<keyword evidence="8" id="KW-0249">Electron transport</keyword>